<organism evidence="1 2">
    <name type="scientific">Fervidibacillus albus</name>
    <dbReference type="NCBI Taxonomy" id="2980026"/>
    <lineage>
        <taxon>Bacteria</taxon>
        <taxon>Bacillati</taxon>
        <taxon>Bacillota</taxon>
        <taxon>Bacilli</taxon>
        <taxon>Bacillales</taxon>
        <taxon>Bacillaceae</taxon>
        <taxon>Fervidibacillus</taxon>
    </lineage>
</organism>
<evidence type="ECO:0000313" key="2">
    <source>
        <dbReference type="Proteomes" id="UP001164718"/>
    </source>
</evidence>
<dbReference type="AlphaFoldDB" id="A0A9E8LUS2"/>
<dbReference type="Proteomes" id="UP001164718">
    <property type="component" value="Chromosome"/>
</dbReference>
<dbReference type="RefSeq" id="WP_275417847.1">
    <property type="nucleotide sequence ID" value="NZ_CP106878.1"/>
</dbReference>
<reference evidence="1" key="1">
    <citation type="submission" date="2022-09" db="EMBL/GenBank/DDBJ databases">
        <title>Complete Genomes of Fervidibacillus albus and Fervidibacillus halotolerans isolated from tidal flat sediments.</title>
        <authorList>
            <person name="Kwon K.K."/>
            <person name="Yang S.-H."/>
            <person name="Park M.J."/>
            <person name="Oh H.-M."/>
        </authorList>
    </citation>
    <scope>NUCLEOTIDE SEQUENCE</scope>
    <source>
        <strain evidence="1">MEBiC13591</strain>
    </source>
</reference>
<keyword evidence="2" id="KW-1185">Reference proteome</keyword>
<dbReference type="Pfam" id="PF10776">
    <property type="entry name" value="DUF2600"/>
    <property type="match status" value="1"/>
</dbReference>
<dbReference type="KEGG" id="faf:OE104_01590"/>
<accession>A0A9E8LUS2</accession>
<sequence length="356" mass="41955">MTTVPTRALPLMIRSYKQIFPAVHKELAYWKKRAENIPDPELRKQAVASIETKTFHCEGGAIYALLAKERYQKVIPFIVAYQTISDYLDNLCDRSTSLDPLDFSALHESMHHALTVGAEQTDYYRYRNEREDGGYLSELVETCQRVLKDVPHYRLISDSLLHLCDYYSQLQIHKHVHPRDRVGRLRNWFFEHQDQFPELKWYEFSASAGSTLGIFCLVSYAMREDFSESDQSAILQGYFPYIQGLHILLDYFIDQREDRLEGDLNFCTYYKDLATFVNRMALFIRRADDYTKGLPDEKFHRLINRGLLGLYLSDEKVKDDESIHRTVKQLLNFGGLKSKFFYMNAKLYRKWQQVVQ</sequence>
<proteinExistence type="predicted"/>
<protein>
    <submittedName>
        <fullName evidence="1">Tetraprenyl-beta-curcumene synthase family protein</fullName>
    </submittedName>
</protein>
<evidence type="ECO:0000313" key="1">
    <source>
        <dbReference type="EMBL" id="WAA10063.1"/>
    </source>
</evidence>
<name>A0A9E8LUS2_9BACI</name>
<dbReference type="InterPro" id="IPR019712">
    <property type="entry name" value="YtpB-like"/>
</dbReference>
<gene>
    <name evidence="1" type="ORF">OE104_01590</name>
</gene>
<dbReference type="EMBL" id="CP106878">
    <property type="protein sequence ID" value="WAA10063.1"/>
    <property type="molecule type" value="Genomic_DNA"/>
</dbReference>